<accession>A0A1X0N5S8</accession>
<keyword evidence="4" id="KW-1185">Reference proteome</keyword>
<evidence type="ECO:0000313" key="3">
    <source>
        <dbReference type="EMBL" id="ORC58816.1"/>
    </source>
</evidence>
<dbReference type="InterPro" id="IPR011008">
    <property type="entry name" value="Dimeric_a/b-barrel"/>
</dbReference>
<dbReference type="InterPro" id="IPR005545">
    <property type="entry name" value="YCII"/>
</dbReference>
<dbReference type="RefSeq" id="WP_083183483.1">
    <property type="nucleotide sequence ID" value="NZ_CBCRZR010000003.1"/>
</dbReference>
<dbReference type="OrthoDB" id="6928805at2"/>
<evidence type="ECO:0000259" key="2">
    <source>
        <dbReference type="Pfam" id="PF03795"/>
    </source>
</evidence>
<sequence length="98" mass="11141">MKYFLCKYIPPRTDFINTLTDIERGLMAQHGMYLNELLEKGLVVAHGPVMDDKGGYGVSLFQIADNQDIAEITAQDPIVRHGAGHYEYYPMLHLKSRV</sequence>
<comment type="caution">
    <text evidence="3">The sequence shown here is derived from an EMBL/GenBank/DDBJ whole genome shotgun (WGS) entry which is preliminary data.</text>
</comment>
<protein>
    <recommendedName>
        <fullName evidence="2">YCII-related domain-containing protein</fullName>
    </recommendedName>
</protein>
<gene>
    <name evidence="3" type="ORF">BZK31_13535</name>
</gene>
<name>A0A1X0N5S8_9PSED</name>
<dbReference type="AlphaFoldDB" id="A0A1X0N5S8"/>
<dbReference type="SUPFAM" id="SSF54909">
    <property type="entry name" value="Dimeric alpha+beta barrel"/>
    <property type="match status" value="1"/>
</dbReference>
<dbReference type="Pfam" id="PF03795">
    <property type="entry name" value="YCII"/>
    <property type="match status" value="1"/>
</dbReference>
<reference evidence="4" key="1">
    <citation type="submission" date="2017-02" db="EMBL/GenBank/DDBJ databases">
        <title>Pseudomonas floridae sp. nov., a novel pathogenic bacterial species isolated from tomato.</title>
        <authorList>
            <person name="Timilsina S."/>
            <person name="Vallad G.E."/>
            <person name="Jones J.B."/>
        </authorList>
    </citation>
    <scope>NUCLEOTIDE SEQUENCE [LARGE SCALE GENOMIC DNA]</scope>
    <source>
        <strain evidence="4">GEV388</strain>
    </source>
</reference>
<organism evidence="3 4">
    <name type="scientific">Pseudomonas floridensis</name>
    <dbReference type="NCBI Taxonomy" id="1958950"/>
    <lineage>
        <taxon>Bacteria</taxon>
        <taxon>Pseudomonadati</taxon>
        <taxon>Pseudomonadota</taxon>
        <taxon>Gammaproteobacteria</taxon>
        <taxon>Pseudomonadales</taxon>
        <taxon>Pseudomonadaceae</taxon>
        <taxon>Pseudomonas</taxon>
    </lineage>
</organism>
<proteinExistence type="inferred from homology"/>
<evidence type="ECO:0000256" key="1">
    <source>
        <dbReference type="ARBA" id="ARBA00007689"/>
    </source>
</evidence>
<dbReference type="Proteomes" id="UP000192815">
    <property type="component" value="Unassembled WGS sequence"/>
</dbReference>
<dbReference type="STRING" id="1958950.BZK31_13535"/>
<dbReference type="EMBL" id="MUIO01000048">
    <property type="protein sequence ID" value="ORC58816.1"/>
    <property type="molecule type" value="Genomic_DNA"/>
</dbReference>
<evidence type="ECO:0000313" key="4">
    <source>
        <dbReference type="Proteomes" id="UP000192815"/>
    </source>
</evidence>
<feature type="domain" description="YCII-related" evidence="2">
    <location>
        <begin position="1"/>
        <end position="91"/>
    </location>
</feature>
<comment type="similarity">
    <text evidence="1">Belongs to the YciI family.</text>
</comment>